<keyword evidence="2" id="KW-0489">Methyltransferase</keyword>
<dbReference type="CDD" id="cd02440">
    <property type="entry name" value="AdoMet_MTases"/>
    <property type="match status" value="1"/>
</dbReference>
<dbReference type="PANTHER" id="PTHR43591">
    <property type="entry name" value="METHYLTRANSFERASE"/>
    <property type="match status" value="1"/>
</dbReference>
<accession>A0A5M3M718</accession>
<gene>
    <name evidence="2" type="ORF">CONPUDRAFT_112819</name>
</gene>
<feature type="domain" description="Methyltransferase" evidence="1">
    <location>
        <begin position="56"/>
        <end position="148"/>
    </location>
</feature>
<proteinExistence type="predicted"/>
<dbReference type="EMBL" id="JH711590">
    <property type="protein sequence ID" value="EIW74863.1"/>
    <property type="molecule type" value="Genomic_DNA"/>
</dbReference>
<dbReference type="GO" id="GO:0008168">
    <property type="term" value="F:methyltransferase activity"/>
    <property type="evidence" value="ECO:0007669"/>
    <property type="project" value="UniProtKB-KW"/>
</dbReference>
<dbReference type="Pfam" id="PF13649">
    <property type="entry name" value="Methyltransf_25"/>
    <property type="match status" value="1"/>
</dbReference>
<keyword evidence="3" id="KW-1185">Reference proteome</keyword>
<dbReference type="KEGG" id="cput:CONPUDRAFT_112819"/>
<comment type="caution">
    <text evidence="2">The sequence shown here is derived from an EMBL/GenBank/DDBJ whole genome shotgun (WGS) entry which is preliminary data.</text>
</comment>
<dbReference type="Gene3D" id="3.40.50.150">
    <property type="entry name" value="Vaccinia Virus protein VP39"/>
    <property type="match status" value="1"/>
</dbReference>
<dbReference type="InterPro" id="IPR029063">
    <property type="entry name" value="SAM-dependent_MTases_sf"/>
</dbReference>
<dbReference type="GeneID" id="19198967"/>
<dbReference type="Proteomes" id="UP000053558">
    <property type="component" value="Unassembled WGS sequence"/>
</dbReference>
<protein>
    <submittedName>
        <fullName evidence="2">S-adenosyl-L-methionine-dependent methyltransferase</fullName>
    </submittedName>
</protein>
<dbReference type="GO" id="GO:0032259">
    <property type="term" value="P:methylation"/>
    <property type="evidence" value="ECO:0007669"/>
    <property type="project" value="UniProtKB-KW"/>
</dbReference>
<dbReference type="InterPro" id="IPR041698">
    <property type="entry name" value="Methyltransf_25"/>
</dbReference>
<reference evidence="3" key="1">
    <citation type="journal article" date="2012" name="Science">
        <title>The Paleozoic origin of enzymatic lignin decomposition reconstructed from 31 fungal genomes.</title>
        <authorList>
            <person name="Floudas D."/>
            <person name="Binder M."/>
            <person name="Riley R."/>
            <person name="Barry K."/>
            <person name="Blanchette R.A."/>
            <person name="Henrissat B."/>
            <person name="Martinez A.T."/>
            <person name="Otillar R."/>
            <person name="Spatafora J.W."/>
            <person name="Yadav J.S."/>
            <person name="Aerts A."/>
            <person name="Benoit I."/>
            <person name="Boyd A."/>
            <person name="Carlson A."/>
            <person name="Copeland A."/>
            <person name="Coutinho P.M."/>
            <person name="de Vries R.P."/>
            <person name="Ferreira P."/>
            <person name="Findley K."/>
            <person name="Foster B."/>
            <person name="Gaskell J."/>
            <person name="Glotzer D."/>
            <person name="Gorecki P."/>
            <person name="Heitman J."/>
            <person name="Hesse C."/>
            <person name="Hori C."/>
            <person name="Igarashi K."/>
            <person name="Jurgens J.A."/>
            <person name="Kallen N."/>
            <person name="Kersten P."/>
            <person name="Kohler A."/>
            <person name="Kuees U."/>
            <person name="Kumar T.K.A."/>
            <person name="Kuo A."/>
            <person name="LaButti K."/>
            <person name="Larrondo L.F."/>
            <person name="Lindquist E."/>
            <person name="Ling A."/>
            <person name="Lombard V."/>
            <person name="Lucas S."/>
            <person name="Lundell T."/>
            <person name="Martin R."/>
            <person name="McLaughlin D.J."/>
            <person name="Morgenstern I."/>
            <person name="Morin E."/>
            <person name="Murat C."/>
            <person name="Nagy L.G."/>
            <person name="Nolan M."/>
            <person name="Ohm R.A."/>
            <person name="Patyshakuliyeva A."/>
            <person name="Rokas A."/>
            <person name="Ruiz-Duenas F.J."/>
            <person name="Sabat G."/>
            <person name="Salamov A."/>
            <person name="Samejima M."/>
            <person name="Schmutz J."/>
            <person name="Slot J.C."/>
            <person name="St John F."/>
            <person name="Stenlid J."/>
            <person name="Sun H."/>
            <person name="Sun S."/>
            <person name="Syed K."/>
            <person name="Tsang A."/>
            <person name="Wiebenga A."/>
            <person name="Young D."/>
            <person name="Pisabarro A."/>
            <person name="Eastwood D.C."/>
            <person name="Martin F."/>
            <person name="Cullen D."/>
            <person name="Grigoriev I.V."/>
            <person name="Hibbett D.S."/>
        </authorList>
    </citation>
    <scope>NUCLEOTIDE SEQUENCE [LARGE SCALE GENOMIC DNA]</scope>
    <source>
        <strain evidence="3">RWD-64-598 SS2</strain>
    </source>
</reference>
<name>A0A5M3M718_CONPW</name>
<dbReference type="PANTHER" id="PTHR43591:SF24">
    <property type="entry name" value="2-METHOXY-6-POLYPRENYL-1,4-BENZOQUINOL METHYLASE, MITOCHONDRIAL"/>
    <property type="match status" value="1"/>
</dbReference>
<sequence length="287" mass="31978">MTIVAERPHANYPGSKYVLPNDRPECDRLNTQHELLKDAFGRIIFPPIHFRDGDRILDCGTASGIWIHDAAQTLPPTVHFEGIDIQSALFPASPPPNMHFSVQSILDLPPSWSSSFTLVNQRLLGGAFTLDNWTQSIKEAHRVLKPGGYVQMLEFDGRLIDDLRLYGPNSARYHEIASRLWEGQGLVREDVVVLPKLLAENGFDDVQTETREIRLDGTDGAAGAANLRNLHLVYSAMAGAVMRAGGFGLVGSEKEYLELMDRVRDEMATSEHAVMKWAVIYGRKKAE</sequence>
<dbReference type="SUPFAM" id="SSF53335">
    <property type="entry name" value="S-adenosyl-L-methionine-dependent methyltransferases"/>
    <property type="match status" value="1"/>
</dbReference>
<dbReference type="OMA" id="RRHEWEP"/>
<evidence type="ECO:0000313" key="3">
    <source>
        <dbReference type="Proteomes" id="UP000053558"/>
    </source>
</evidence>
<keyword evidence="2" id="KW-0808">Transferase</keyword>
<organism evidence="2 3">
    <name type="scientific">Coniophora puteana (strain RWD-64-598)</name>
    <name type="common">Brown rot fungus</name>
    <dbReference type="NCBI Taxonomy" id="741705"/>
    <lineage>
        <taxon>Eukaryota</taxon>
        <taxon>Fungi</taxon>
        <taxon>Dikarya</taxon>
        <taxon>Basidiomycota</taxon>
        <taxon>Agaricomycotina</taxon>
        <taxon>Agaricomycetes</taxon>
        <taxon>Agaricomycetidae</taxon>
        <taxon>Boletales</taxon>
        <taxon>Coniophorineae</taxon>
        <taxon>Coniophoraceae</taxon>
        <taxon>Coniophora</taxon>
    </lineage>
</organism>
<evidence type="ECO:0000313" key="2">
    <source>
        <dbReference type="EMBL" id="EIW74863.1"/>
    </source>
</evidence>
<dbReference type="AlphaFoldDB" id="A0A5M3M718"/>
<evidence type="ECO:0000259" key="1">
    <source>
        <dbReference type="Pfam" id="PF13649"/>
    </source>
</evidence>
<dbReference type="RefSeq" id="XP_007774928.1">
    <property type="nucleotide sequence ID" value="XM_007776738.1"/>
</dbReference>
<dbReference type="OrthoDB" id="2013972at2759"/>